<dbReference type="CDD" id="cd19358">
    <property type="entry name" value="TenA_E_Spr0628-like"/>
    <property type="match status" value="1"/>
</dbReference>
<keyword evidence="6" id="KW-1185">Reference proteome</keyword>
<feature type="binding site" evidence="3">
    <location>
        <position position="84"/>
    </location>
    <ligand>
        <name>substrate</name>
    </ligand>
</feature>
<comment type="similarity">
    <text evidence="1">Belongs to the TenA family.</text>
</comment>
<evidence type="ECO:0000313" key="6">
    <source>
        <dbReference type="Proteomes" id="UP000078070"/>
    </source>
</evidence>
<proteinExistence type="inferred from homology"/>
<evidence type="ECO:0000256" key="2">
    <source>
        <dbReference type="PIRSR" id="PIRSR003170-1"/>
    </source>
</evidence>
<dbReference type="PANTHER" id="PTHR43198">
    <property type="entry name" value="BIFUNCTIONAL TH2 PROTEIN"/>
    <property type="match status" value="1"/>
</dbReference>
<evidence type="ECO:0000256" key="3">
    <source>
        <dbReference type="PIRSR" id="PIRSR003170-2"/>
    </source>
</evidence>
<sequence>MNMSFSQQLRSNAEPWWSGAVEHPFTVQLGDDSLADAVYIRYLLQDYAFIGTLADHAAFSLAAAPDMVAKGRLAGFLAALTSAENDYFERSFAALDVSPADYRAPELNPVAQLLAREMRDAQACGYADMIVVLACAEWVYLSWAQREAQKTPPTRFWLREWIDIHVLPEFEAFVIWLQSELDSFGELDAADRKRLEQRFTRMAWLEQAFFDVLLTEQK</sequence>
<reference evidence="5 6" key="2">
    <citation type="journal article" date="2018" name="Int. J. Syst. Evol. Microbiol.">
        <title>Marinobacterium aestuarii sp. nov., a benzene-degrading marine bacterium isolated from estuary sediment.</title>
        <authorList>
            <person name="Bae S.S."/>
            <person name="Jung J."/>
            <person name="Chung D."/>
            <person name="Baek K."/>
        </authorList>
    </citation>
    <scope>NUCLEOTIDE SEQUENCE [LARGE SCALE GENOMIC DNA]</scope>
    <source>
        <strain evidence="5 6">ST58-10</strain>
    </source>
</reference>
<dbReference type="AlphaFoldDB" id="A0A1A9F3V3"/>
<name>A0A1A9F3V3_9GAMM</name>
<evidence type="ECO:0000256" key="1">
    <source>
        <dbReference type="PIRNR" id="PIRNR003170"/>
    </source>
</evidence>
<dbReference type="EC" id="3.5.99.2" evidence="1"/>
<dbReference type="Gene3D" id="1.20.910.10">
    <property type="entry name" value="Heme oxygenase-like"/>
    <property type="match status" value="1"/>
</dbReference>
<dbReference type="Proteomes" id="UP000078070">
    <property type="component" value="Chromosome"/>
</dbReference>
<dbReference type="GO" id="GO:0005829">
    <property type="term" value="C:cytosol"/>
    <property type="evidence" value="ECO:0007669"/>
    <property type="project" value="TreeGrafter"/>
</dbReference>
<dbReference type="Pfam" id="PF03070">
    <property type="entry name" value="TENA_THI-4"/>
    <property type="match status" value="1"/>
</dbReference>
<dbReference type="GO" id="GO:0009229">
    <property type="term" value="P:thiamine diphosphate biosynthetic process"/>
    <property type="evidence" value="ECO:0007669"/>
    <property type="project" value="UniProtKB-UniPathway"/>
</dbReference>
<dbReference type="STRING" id="1821621.A8C75_20170"/>
<accession>A0A1A9F3V3</accession>
<dbReference type="InterPro" id="IPR026285">
    <property type="entry name" value="TenA_E"/>
</dbReference>
<feature type="binding site" evidence="3">
    <location>
        <position position="46"/>
    </location>
    <ligand>
        <name>substrate</name>
    </ligand>
</feature>
<feature type="domain" description="Thiaminase-2/PQQC" evidence="4">
    <location>
        <begin position="11"/>
        <end position="212"/>
    </location>
</feature>
<dbReference type="GO" id="GO:0050334">
    <property type="term" value="F:thiaminase activity"/>
    <property type="evidence" value="ECO:0007669"/>
    <property type="project" value="UniProtKB-UniRule"/>
</dbReference>
<comment type="catalytic activity">
    <reaction evidence="1">
        <text>thiamine + H2O = 5-(2-hydroxyethyl)-4-methylthiazole + 4-amino-5-hydroxymethyl-2-methylpyrimidine + H(+)</text>
        <dbReference type="Rhea" id="RHEA:17509"/>
        <dbReference type="ChEBI" id="CHEBI:15377"/>
        <dbReference type="ChEBI" id="CHEBI:15378"/>
        <dbReference type="ChEBI" id="CHEBI:16892"/>
        <dbReference type="ChEBI" id="CHEBI:17957"/>
        <dbReference type="ChEBI" id="CHEBI:18385"/>
        <dbReference type="EC" id="3.5.99.2"/>
    </reaction>
</comment>
<protein>
    <recommendedName>
        <fullName evidence="1">Aminopyrimidine aminohydrolase</fullName>
        <ecNumber evidence="1">3.5.99.2</ecNumber>
    </recommendedName>
</protein>
<comment type="pathway">
    <text evidence="1">Cofactor biosynthesis; thiamine diphosphate biosynthesis.</text>
</comment>
<reference evidence="6" key="1">
    <citation type="submission" date="2016-05" db="EMBL/GenBank/DDBJ databases">
        <authorList>
            <person name="Baek K."/>
            <person name="Yang S.-J."/>
        </authorList>
    </citation>
    <scope>NUCLEOTIDE SEQUENCE [LARGE SCALE GENOMIC DNA]</scope>
    <source>
        <strain evidence="6">ST58-10</strain>
    </source>
</reference>
<evidence type="ECO:0000313" key="5">
    <source>
        <dbReference type="EMBL" id="ANG64558.1"/>
    </source>
</evidence>
<dbReference type="InterPro" id="IPR016084">
    <property type="entry name" value="Haem_Oase-like_multi-hlx"/>
</dbReference>
<dbReference type="SUPFAM" id="SSF48613">
    <property type="entry name" value="Heme oxygenase-like"/>
    <property type="match status" value="1"/>
</dbReference>
<dbReference type="InterPro" id="IPR004305">
    <property type="entry name" value="Thiaminase-2/PQQC"/>
</dbReference>
<keyword evidence="1" id="KW-0784">Thiamine biosynthesis</keyword>
<gene>
    <name evidence="5" type="ORF">A8C75_20170</name>
</gene>
<organism evidence="5 6">
    <name type="scientific">Marinobacterium aestuarii</name>
    <dbReference type="NCBI Taxonomy" id="1821621"/>
    <lineage>
        <taxon>Bacteria</taxon>
        <taxon>Pseudomonadati</taxon>
        <taxon>Pseudomonadota</taxon>
        <taxon>Gammaproteobacteria</taxon>
        <taxon>Oceanospirillales</taxon>
        <taxon>Oceanospirillaceae</taxon>
        <taxon>Marinobacterium</taxon>
    </lineage>
</organism>
<dbReference type="GO" id="GO:0009228">
    <property type="term" value="P:thiamine biosynthetic process"/>
    <property type="evidence" value="ECO:0007669"/>
    <property type="project" value="UniProtKB-KW"/>
</dbReference>
<feature type="binding site" evidence="3">
    <location>
        <position position="137"/>
    </location>
    <ligand>
        <name>substrate</name>
    </ligand>
</feature>
<dbReference type="InterPro" id="IPR050967">
    <property type="entry name" value="Thiamine_Salvage_TenA"/>
</dbReference>
<comment type="function">
    <text evidence="1">Catalyzes an amino-pyrimidine hydrolysis reaction at the C5' of the pyrimidine moiety of thiamine compounds, a reaction that is part of a thiamine salvage pathway. Thus, catalyzes the conversion of 4-amino-5-aminomethyl-2-methylpyrimidine to 4-amino-5-hydroxymethyl-2-methylpyrimidine (HMP).</text>
</comment>
<dbReference type="UniPathway" id="UPA00060"/>
<evidence type="ECO:0000259" key="4">
    <source>
        <dbReference type="Pfam" id="PF03070"/>
    </source>
</evidence>
<dbReference type="OrthoDB" id="3711545at2"/>
<dbReference type="KEGG" id="mars:A8C75_20170"/>
<feature type="active site" description="Proton donor" evidence="2">
    <location>
        <position position="206"/>
    </location>
</feature>
<dbReference type="RefSeq" id="WP_067386157.1">
    <property type="nucleotide sequence ID" value="NZ_CP015839.1"/>
</dbReference>
<keyword evidence="1" id="KW-0378">Hydrolase</keyword>
<dbReference type="EMBL" id="CP015839">
    <property type="protein sequence ID" value="ANG64558.1"/>
    <property type="molecule type" value="Genomic_DNA"/>
</dbReference>
<dbReference type="PIRSF" id="PIRSF003170">
    <property type="entry name" value="Pet18p"/>
    <property type="match status" value="1"/>
</dbReference>
<comment type="catalytic activity">
    <reaction evidence="1">
        <text>4-amino-5-aminomethyl-2-methylpyrimidine + H2O = 4-amino-5-hydroxymethyl-2-methylpyrimidine + NH4(+)</text>
        <dbReference type="Rhea" id="RHEA:31799"/>
        <dbReference type="ChEBI" id="CHEBI:15377"/>
        <dbReference type="ChEBI" id="CHEBI:16892"/>
        <dbReference type="ChEBI" id="CHEBI:28938"/>
        <dbReference type="ChEBI" id="CHEBI:63416"/>
        <dbReference type="EC" id="3.5.99.2"/>
    </reaction>
</comment>
<dbReference type="PANTHER" id="PTHR43198:SF2">
    <property type="entry name" value="SI:CH1073-67J19.1-RELATED"/>
    <property type="match status" value="1"/>
</dbReference>